<reference evidence="3 4" key="1">
    <citation type="submission" date="2018-08" db="EMBL/GenBank/DDBJ databases">
        <authorList>
            <person name="Khan S.A."/>
            <person name="Jeon C.O."/>
            <person name="Chun B.H."/>
            <person name="Jeong S.E."/>
        </authorList>
    </citation>
    <scope>NUCLEOTIDE SEQUENCE [LARGE SCALE GENOMIC DNA]</scope>
    <source>
        <strain evidence="3 4">S-16</strain>
    </source>
</reference>
<evidence type="ECO:0000256" key="1">
    <source>
        <dbReference type="ARBA" id="ARBA00007613"/>
    </source>
</evidence>
<dbReference type="OrthoDB" id="9770517at2"/>
<dbReference type="Proteomes" id="UP000267464">
    <property type="component" value="Unassembled WGS sequence"/>
</dbReference>
<evidence type="ECO:0000256" key="2">
    <source>
        <dbReference type="RuleBase" id="RU362097"/>
    </source>
</evidence>
<gene>
    <name evidence="3" type="ORF">DZC73_13525</name>
</gene>
<dbReference type="PANTHER" id="PTHR30203:SF29">
    <property type="entry name" value="PROTEIN CYAE"/>
    <property type="match status" value="1"/>
</dbReference>
<dbReference type="InterPro" id="IPR003423">
    <property type="entry name" value="OMP_efflux"/>
</dbReference>
<feature type="signal peptide" evidence="2">
    <location>
        <begin position="1"/>
        <end position="34"/>
    </location>
</feature>
<dbReference type="NCBIfam" id="TIGR01845">
    <property type="entry name" value="outer_NodT"/>
    <property type="match status" value="1"/>
</dbReference>
<sequence>MIAVDSSTSRRIHWNRLHGLAASLAALGLLAACAGTPVAPQASSSEGVPAQWQAPLPHQGQAADLKRWWQQFDDPTLAQLIEAAQQVSPTLASARARVEAARATRTAAGAALAPEVNANASLVRGRTDLTTPLGNTASAGLQASWELDVFGGARAGRDAAQARFEGAQAGWHDARVSVAAETALSYVSLRACEALLDQTQTDATSRAETARLTQLTAKAGFQAPATEALARASAAQASAQLTAQRAQCDVNLKALVALTGIDEPALRAQLAPRKAQLPQPAEISVAAVPGEVLNQRPDLVIASRDLVAASADVSQARAQRLPHISLNGSITAGRFEGGGISTNGTLWSVGPLSVSLPIFDAGRRAANVDAARARYDEAASAYRGKLRNAVREVEEALVQLQSTATRNEDARTAAEGFRASYRATESRFRGGLASLFELEDSRRSAVQAESQLIDLRRERVAAWIALYRALGGGWSAGELDTAAATSTTQAQ</sequence>
<keyword evidence="2" id="KW-0732">Signal</keyword>
<dbReference type="Gene3D" id="2.20.200.10">
    <property type="entry name" value="Outer membrane efflux proteins (OEP)"/>
    <property type="match status" value="1"/>
</dbReference>
<name>A0A3N7HQ48_9BURK</name>
<dbReference type="SUPFAM" id="SSF56954">
    <property type="entry name" value="Outer membrane efflux proteins (OEP)"/>
    <property type="match status" value="1"/>
</dbReference>
<dbReference type="GO" id="GO:0015562">
    <property type="term" value="F:efflux transmembrane transporter activity"/>
    <property type="evidence" value="ECO:0007669"/>
    <property type="project" value="InterPro"/>
</dbReference>
<protein>
    <submittedName>
        <fullName evidence="3">RND transporter</fullName>
    </submittedName>
</protein>
<accession>A0A3N7HQ48</accession>
<dbReference type="EMBL" id="QUSW01000003">
    <property type="protein sequence ID" value="RQP24320.1"/>
    <property type="molecule type" value="Genomic_DNA"/>
</dbReference>
<comment type="subcellular location">
    <subcellularLocation>
        <location evidence="2">Cell membrane</location>
        <topology evidence="2">Lipid-anchor</topology>
    </subcellularLocation>
</comment>
<dbReference type="InterPro" id="IPR010131">
    <property type="entry name" value="MdtP/NodT-like"/>
</dbReference>
<evidence type="ECO:0000313" key="4">
    <source>
        <dbReference type="Proteomes" id="UP000267464"/>
    </source>
</evidence>
<feature type="chain" id="PRO_5017853549" evidence="2">
    <location>
        <begin position="35"/>
        <end position="491"/>
    </location>
</feature>
<dbReference type="AlphaFoldDB" id="A0A3N7HQ48"/>
<organism evidence="3 4">
    <name type="scientific">Piscinibacter terrae</name>
    <dbReference type="NCBI Taxonomy" id="2496871"/>
    <lineage>
        <taxon>Bacteria</taxon>
        <taxon>Pseudomonadati</taxon>
        <taxon>Pseudomonadota</taxon>
        <taxon>Betaproteobacteria</taxon>
        <taxon>Burkholderiales</taxon>
        <taxon>Sphaerotilaceae</taxon>
        <taxon>Piscinibacter</taxon>
    </lineage>
</organism>
<reference evidence="3 4" key="2">
    <citation type="submission" date="2018-12" db="EMBL/GenBank/DDBJ databases">
        <title>Rhizobacter gummiphilus sp. nov., a rubber-degrading bacterium isolated from the soil of a botanical garden in Japan.</title>
        <authorList>
            <person name="Shunsuke S.S."/>
        </authorList>
    </citation>
    <scope>NUCLEOTIDE SEQUENCE [LARGE SCALE GENOMIC DNA]</scope>
    <source>
        <strain evidence="3 4">S-16</strain>
    </source>
</reference>
<keyword evidence="2" id="KW-0564">Palmitate</keyword>
<keyword evidence="2" id="KW-0812">Transmembrane</keyword>
<proteinExistence type="inferred from homology"/>
<dbReference type="GO" id="GO:0005886">
    <property type="term" value="C:plasma membrane"/>
    <property type="evidence" value="ECO:0007669"/>
    <property type="project" value="UniProtKB-SubCell"/>
</dbReference>
<keyword evidence="4" id="KW-1185">Reference proteome</keyword>
<dbReference type="Gene3D" id="1.20.1600.10">
    <property type="entry name" value="Outer membrane efflux proteins (OEP)"/>
    <property type="match status" value="1"/>
</dbReference>
<keyword evidence="2" id="KW-0449">Lipoprotein</keyword>
<dbReference type="PANTHER" id="PTHR30203">
    <property type="entry name" value="OUTER MEMBRANE CATION EFFLUX PROTEIN"/>
    <property type="match status" value="1"/>
</dbReference>
<keyword evidence="2" id="KW-1134">Transmembrane beta strand</keyword>
<keyword evidence="2" id="KW-0472">Membrane</keyword>
<comment type="similarity">
    <text evidence="1 2">Belongs to the outer membrane factor (OMF) (TC 1.B.17) family.</text>
</comment>
<dbReference type="Pfam" id="PF02321">
    <property type="entry name" value="OEP"/>
    <property type="match status" value="2"/>
</dbReference>
<evidence type="ECO:0000313" key="3">
    <source>
        <dbReference type="EMBL" id="RQP24320.1"/>
    </source>
</evidence>
<dbReference type="RefSeq" id="WP_124540844.1">
    <property type="nucleotide sequence ID" value="NZ_QUSW01000003.1"/>
</dbReference>
<comment type="caution">
    <text evidence="3">The sequence shown here is derived from an EMBL/GenBank/DDBJ whole genome shotgun (WGS) entry which is preliminary data.</text>
</comment>